<keyword evidence="4 7" id="KW-0863">Zinc-finger</keyword>
<name>A0A835SBQ0_VANPL</name>
<evidence type="ECO:0000313" key="10">
    <source>
        <dbReference type="EMBL" id="KAG0501237.1"/>
    </source>
</evidence>
<dbReference type="GO" id="GO:0061630">
    <property type="term" value="F:ubiquitin protein ligase activity"/>
    <property type="evidence" value="ECO:0007669"/>
    <property type="project" value="UniProtKB-EC"/>
</dbReference>
<keyword evidence="8" id="KW-1133">Transmembrane helix</keyword>
<dbReference type="Proteomes" id="UP000639772">
    <property type="component" value="Chromosome 1"/>
</dbReference>
<dbReference type="UniPathway" id="UPA00143"/>
<sequence length="176" mass="19289">MATGPSSPPPVAPLSPPLEISFSKQNHYYIIIVGLPLTASLILLTNAFAMGFFPRLWQLLWVPSAPTATPAPPTEVDSYVEVQLWLPARTHRRRDEEEGEVECAVCLSLFNEGDDVSELPQCGHLFHASCIDMWFQSRGSCPVCRSIVLPTPSHSIDISHQHSSDGLSRTRAGIGI</sequence>
<dbReference type="EC" id="2.3.2.27" evidence="2"/>
<accession>A0A835SBQ0</accession>
<evidence type="ECO:0000256" key="4">
    <source>
        <dbReference type="ARBA" id="ARBA00022771"/>
    </source>
</evidence>
<organism evidence="10 11">
    <name type="scientific">Vanilla planifolia</name>
    <name type="common">Vanilla</name>
    <dbReference type="NCBI Taxonomy" id="51239"/>
    <lineage>
        <taxon>Eukaryota</taxon>
        <taxon>Viridiplantae</taxon>
        <taxon>Streptophyta</taxon>
        <taxon>Embryophyta</taxon>
        <taxon>Tracheophyta</taxon>
        <taxon>Spermatophyta</taxon>
        <taxon>Magnoliopsida</taxon>
        <taxon>Liliopsida</taxon>
        <taxon>Asparagales</taxon>
        <taxon>Orchidaceae</taxon>
        <taxon>Vanilloideae</taxon>
        <taxon>Vanilleae</taxon>
        <taxon>Vanilla</taxon>
    </lineage>
</organism>
<evidence type="ECO:0000256" key="8">
    <source>
        <dbReference type="SAM" id="Phobius"/>
    </source>
</evidence>
<gene>
    <name evidence="10" type="ORF">HPP92_001309</name>
</gene>
<comment type="catalytic activity">
    <reaction evidence="1">
        <text>S-ubiquitinyl-[E2 ubiquitin-conjugating enzyme]-L-cysteine + [acceptor protein]-L-lysine = [E2 ubiquitin-conjugating enzyme]-L-cysteine + N(6)-ubiquitinyl-[acceptor protein]-L-lysine.</text>
        <dbReference type="EC" id="2.3.2.27"/>
    </reaction>
</comment>
<keyword evidence="5" id="KW-0862">Zinc</keyword>
<dbReference type="SMART" id="SM01197">
    <property type="entry name" value="FANCL_C"/>
    <property type="match status" value="1"/>
</dbReference>
<comment type="similarity">
    <text evidence="6">Belongs to the RING-type zinc finger family. ATL subfamily.</text>
</comment>
<dbReference type="SUPFAM" id="SSF57850">
    <property type="entry name" value="RING/U-box"/>
    <property type="match status" value="1"/>
</dbReference>
<evidence type="ECO:0000313" key="11">
    <source>
        <dbReference type="Proteomes" id="UP000639772"/>
    </source>
</evidence>
<dbReference type="Gene3D" id="3.30.40.10">
    <property type="entry name" value="Zinc/RING finger domain, C3HC4 (zinc finger)"/>
    <property type="match status" value="1"/>
</dbReference>
<evidence type="ECO:0000256" key="7">
    <source>
        <dbReference type="PROSITE-ProRule" id="PRU00175"/>
    </source>
</evidence>
<feature type="domain" description="RING-type" evidence="9">
    <location>
        <begin position="103"/>
        <end position="145"/>
    </location>
</feature>
<dbReference type="PANTHER" id="PTHR14155:SF627">
    <property type="entry name" value="OS06G0192800 PROTEIN"/>
    <property type="match status" value="1"/>
</dbReference>
<dbReference type="PANTHER" id="PTHR14155">
    <property type="entry name" value="RING FINGER DOMAIN-CONTAINING"/>
    <property type="match status" value="1"/>
</dbReference>
<protein>
    <recommendedName>
        <fullName evidence="2">RING-type E3 ubiquitin transferase</fullName>
        <ecNumber evidence="2">2.3.2.27</ecNumber>
    </recommendedName>
</protein>
<evidence type="ECO:0000256" key="3">
    <source>
        <dbReference type="ARBA" id="ARBA00022723"/>
    </source>
</evidence>
<keyword evidence="8" id="KW-0812">Transmembrane</keyword>
<evidence type="ECO:0000256" key="1">
    <source>
        <dbReference type="ARBA" id="ARBA00000900"/>
    </source>
</evidence>
<evidence type="ECO:0000256" key="5">
    <source>
        <dbReference type="ARBA" id="ARBA00022833"/>
    </source>
</evidence>
<evidence type="ECO:0000259" key="9">
    <source>
        <dbReference type="PROSITE" id="PS50089"/>
    </source>
</evidence>
<dbReference type="GO" id="GO:0016567">
    <property type="term" value="P:protein ubiquitination"/>
    <property type="evidence" value="ECO:0007669"/>
    <property type="project" value="UniProtKB-UniPathway"/>
</dbReference>
<feature type="transmembrane region" description="Helical" evidence="8">
    <location>
        <begin position="28"/>
        <end position="53"/>
    </location>
</feature>
<dbReference type="OrthoDB" id="8062037at2759"/>
<dbReference type="InterPro" id="IPR053238">
    <property type="entry name" value="RING-H2_zinc_finger"/>
</dbReference>
<dbReference type="InterPro" id="IPR001841">
    <property type="entry name" value="Znf_RING"/>
</dbReference>
<reference evidence="10 11" key="1">
    <citation type="journal article" date="2020" name="Nat. Food">
        <title>A phased Vanilla planifolia genome enables genetic improvement of flavour and production.</title>
        <authorList>
            <person name="Hasing T."/>
            <person name="Tang H."/>
            <person name="Brym M."/>
            <person name="Khazi F."/>
            <person name="Huang T."/>
            <person name="Chambers A.H."/>
        </authorList>
    </citation>
    <scope>NUCLEOTIDE SEQUENCE [LARGE SCALE GENOMIC DNA]</scope>
    <source>
        <tissue evidence="10">Leaf</tissue>
    </source>
</reference>
<dbReference type="PROSITE" id="PS50089">
    <property type="entry name" value="ZF_RING_2"/>
    <property type="match status" value="1"/>
</dbReference>
<evidence type="ECO:0000256" key="2">
    <source>
        <dbReference type="ARBA" id="ARBA00012483"/>
    </source>
</evidence>
<dbReference type="EMBL" id="JADCNM010000001">
    <property type="protein sequence ID" value="KAG0501237.1"/>
    <property type="molecule type" value="Genomic_DNA"/>
</dbReference>
<dbReference type="InterPro" id="IPR013083">
    <property type="entry name" value="Znf_RING/FYVE/PHD"/>
</dbReference>
<dbReference type="Pfam" id="PF13639">
    <property type="entry name" value="zf-RING_2"/>
    <property type="match status" value="1"/>
</dbReference>
<evidence type="ECO:0000256" key="6">
    <source>
        <dbReference type="ARBA" id="ARBA00024209"/>
    </source>
</evidence>
<dbReference type="AlphaFoldDB" id="A0A835SBQ0"/>
<dbReference type="GO" id="GO:0008270">
    <property type="term" value="F:zinc ion binding"/>
    <property type="evidence" value="ECO:0007669"/>
    <property type="project" value="UniProtKB-KW"/>
</dbReference>
<proteinExistence type="inferred from homology"/>
<comment type="caution">
    <text evidence="10">The sequence shown here is derived from an EMBL/GenBank/DDBJ whole genome shotgun (WGS) entry which is preliminary data.</text>
</comment>
<keyword evidence="3" id="KW-0479">Metal-binding</keyword>
<keyword evidence="8" id="KW-0472">Membrane</keyword>
<dbReference type="SMART" id="SM00184">
    <property type="entry name" value="RING"/>
    <property type="match status" value="1"/>
</dbReference>